<evidence type="ECO:0000256" key="2">
    <source>
        <dbReference type="ARBA" id="ARBA00022670"/>
    </source>
</evidence>
<evidence type="ECO:0000256" key="6">
    <source>
        <dbReference type="ARBA" id="ARBA00023180"/>
    </source>
</evidence>
<dbReference type="FunFam" id="3.90.70.10:FF:000515">
    <property type="entry name" value="Uncharacterized protein"/>
    <property type="match status" value="1"/>
</dbReference>
<dbReference type="GO" id="GO:0005615">
    <property type="term" value="C:extracellular space"/>
    <property type="evidence" value="ECO:0000318"/>
    <property type="project" value="GO_Central"/>
</dbReference>
<dbReference type="GO" id="GO:0051603">
    <property type="term" value="P:proteolysis involved in protein catabolic process"/>
    <property type="evidence" value="ECO:0000318"/>
    <property type="project" value="GO_Central"/>
</dbReference>
<dbReference type="EMBL" id="EQ973778">
    <property type="protein sequence ID" value="EEF49623.1"/>
    <property type="molecule type" value="Genomic_DNA"/>
</dbReference>
<dbReference type="InterPro" id="IPR000668">
    <property type="entry name" value="Peptidase_C1A_C"/>
</dbReference>
<keyword evidence="10" id="KW-1185">Reference proteome</keyword>
<evidence type="ECO:0000256" key="4">
    <source>
        <dbReference type="ARBA" id="ARBA00022807"/>
    </source>
</evidence>
<dbReference type="InterPro" id="IPR013128">
    <property type="entry name" value="Peptidase_C1A"/>
</dbReference>
<dbReference type="Pfam" id="PF00112">
    <property type="entry name" value="Peptidase_C1"/>
    <property type="match status" value="1"/>
</dbReference>
<evidence type="ECO:0000259" key="8">
    <source>
        <dbReference type="SMART" id="SM00848"/>
    </source>
</evidence>
<dbReference type="InterPro" id="IPR013201">
    <property type="entry name" value="Prot_inhib_I29"/>
</dbReference>
<evidence type="ECO:0000259" key="7">
    <source>
        <dbReference type="SMART" id="SM00645"/>
    </source>
</evidence>
<organism evidence="9 10">
    <name type="scientific">Ricinus communis</name>
    <name type="common">Castor bean</name>
    <dbReference type="NCBI Taxonomy" id="3988"/>
    <lineage>
        <taxon>Eukaryota</taxon>
        <taxon>Viridiplantae</taxon>
        <taxon>Streptophyta</taxon>
        <taxon>Embryophyta</taxon>
        <taxon>Tracheophyta</taxon>
        <taxon>Spermatophyta</taxon>
        <taxon>Magnoliopsida</taxon>
        <taxon>eudicotyledons</taxon>
        <taxon>Gunneridae</taxon>
        <taxon>Pentapetalae</taxon>
        <taxon>rosids</taxon>
        <taxon>fabids</taxon>
        <taxon>Malpighiales</taxon>
        <taxon>Euphorbiaceae</taxon>
        <taxon>Acalyphoideae</taxon>
        <taxon>Acalypheae</taxon>
        <taxon>Ricinus</taxon>
    </lineage>
</organism>
<dbReference type="GO" id="GO:0005764">
    <property type="term" value="C:lysosome"/>
    <property type="evidence" value="ECO:0000318"/>
    <property type="project" value="GO_Central"/>
</dbReference>
<keyword evidence="2 9" id="KW-0645">Protease</keyword>
<proteinExistence type="inferred from homology"/>
<dbReference type="Proteomes" id="UP000008311">
    <property type="component" value="Unassembled WGS sequence"/>
</dbReference>
<evidence type="ECO:0000256" key="3">
    <source>
        <dbReference type="ARBA" id="ARBA00022801"/>
    </source>
</evidence>
<dbReference type="PROSITE" id="PS00139">
    <property type="entry name" value="THIOL_PROTEASE_CYS"/>
    <property type="match status" value="1"/>
</dbReference>
<evidence type="ECO:0000313" key="9">
    <source>
        <dbReference type="EMBL" id="EEF49623.1"/>
    </source>
</evidence>
<dbReference type="Gene3D" id="3.90.70.10">
    <property type="entry name" value="Cysteine proteinases"/>
    <property type="match status" value="1"/>
</dbReference>
<gene>
    <name evidence="9" type="ORF">RCOM_1454010</name>
</gene>
<keyword evidence="6" id="KW-0325">Glycoprotein</keyword>
<accession>B9RGG8</accession>
<comment type="similarity">
    <text evidence="1">Belongs to the peptidase C1 family.</text>
</comment>
<dbReference type="InParanoid" id="B9RGG8"/>
<dbReference type="SMART" id="SM00848">
    <property type="entry name" value="Inhibitor_I29"/>
    <property type="match status" value="1"/>
</dbReference>
<keyword evidence="9" id="KW-0560">Oxidoreductase</keyword>
<dbReference type="SUPFAM" id="SSF54001">
    <property type="entry name" value="Cysteine proteinases"/>
    <property type="match status" value="1"/>
</dbReference>
<dbReference type="AlphaFoldDB" id="B9RGG8"/>
<dbReference type="SMART" id="SM00645">
    <property type="entry name" value="Pept_C1"/>
    <property type="match status" value="1"/>
</dbReference>
<reference evidence="10" key="1">
    <citation type="journal article" date="2010" name="Nat. Biotechnol.">
        <title>Draft genome sequence of the oilseed species Ricinus communis.</title>
        <authorList>
            <person name="Chan A.P."/>
            <person name="Crabtree J."/>
            <person name="Zhao Q."/>
            <person name="Lorenzi H."/>
            <person name="Orvis J."/>
            <person name="Puiu D."/>
            <person name="Melake-Berhan A."/>
            <person name="Jones K.M."/>
            <person name="Redman J."/>
            <person name="Chen G."/>
            <person name="Cahoon E.B."/>
            <person name="Gedil M."/>
            <person name="Stanke M."/>
            <person name="Haas B.J."/>
            <person name="Wortman J.R."/>
            <person name="Fraser-Liggett C.M."/>
            <person name="Ravel J."/>
            <person name="Rabinowicz P.D."/>
        </authorList>
    </citation>
    <scope>NUCLEOTIDE SEQUENCE [LARGE SCALE GENOMIC DNA]</scope>
    <source>
        <strain evidence="10">cv. Hale</strain>
    </source>
</reference>
<name>B9RGG8_RICCO</name>
<keyword evidence="3" id="KW-0378">Hydrolase</keyword>
<protein>
    <submittedName>
        <fullName evidence="9">Cysteine protease, putative</fullName>
        <ecNumber evidence="9">1.3.1.74</ecNumber>
    </submittedName>
</protein>
<feature type="domain" description="Cathepsin propeptide inhibitor" evidence="8">
    <location>
        <begin position="39"/>
        <end position="96"/>
    </location>
</feature>
<dbReference type="STRING" id="3988.B9RGG8"/>
<dbReference type="GO" id="GO:0004197">
    <property type="term" value="F:cysteine-type endopeptidase activity"/>
    <property type="evidence" value="ECO:0000318"/>
    <property type="project" value="GO_Central"/>
</dbReference>
<dbReference type="InterPro" id="IPR039417">
    <property type="entry name" value="Peptidase_C1A_papain-like"/>
</dbReference>
<dbReference type="InterPro" id="IPR038765">
    <property type="entry name" value="Papain-like_cys_pep_sf"/>
</dbReference>
<evidence type="ECO:0000256" key="1">
    <source>
        <dbReference type="ARBA" id="ARBA00008455"/>
    </source>
</evidence>
<keyword evidence="4" id="KW-0788">Thiol protease</keyword>
<dbReference type="MEROPS" id="C01.104"/>
<evidence type="ECO:0000313" key="10">
    <source>
        <dbReference type="Proteomes" id="UP000008311"/>
    </source>
</evidence>
<dbReference type="InterPro" id="IPR000169">
    <property type="entry name" value="Pept_cys_AS"/>
</dbReference>
<sequence>MVFTEPYICITFALFFSIGAWTSQCMARTLQEASMYERHEQWMASYARVYKDANEKQMRYKIFKENVQRIDSFNSESDKSYKLAVNQFADLTNEEFKSLRNGFKGHMCSAQAGHFRYENVTAVPASIDWRKKGAVTQIKEQGQCGSCWAFSAVAAVEGITEIKTGKLISLSEQELVDCDTNSEDQGCQGGLMDDAFKFIEQHGLASEATYPYDAADSTCKTKEEAKPSAKITGYEDVPANDEAALKNAVANQPVSVAIDAGGFEFQFYSSGIEWYLHRVLWNRTRSRCCCCWLWSWRWKEILVGEELMGYTMGGRRIHSHGTRDSCKGRPMWHSIASFLPHCITFNMKTKAISLDDCLNYKL</sequence>
<keyword evidence="5" id="KW-1015">Disulfide bond</keyword>
<dbReference type="PANTHER" id="PTHR12411">
    <property type="entry name" value="CYSTEINE PROTEASE FAMILY C1-RELATED"/>
    <property type="match status" value="1"/>
</dbReference>
<dbReference type="eggNOG" id="KOG1543">
    <property type="taxonomic scope" value="Eukaryota"/>
</dbReference>
<evidence type="ECO:0000256" key="5">
    <source>
        <dbReference type="ARBA" id="ARBA00023157"/>
    </source>
</evidence>
<dbReference type="Pfam" id="PF08246">
    <property type="entry name" value="Inhibitor_I29"/>
    <property type="match status" value="1"/>
</dbReference>
<dbReference type="GO" id="GO:0032440">
    <property type="term" value="F:2-alkenal reductase [NAD(P)H] activity"/>
    <property type="evidence" value="ECO:0007669"/>
    <property type="project" value="UniProtKB-EC"/>
</dbReference>
<dbReference type="EC" id="1.3.1.74" evidence="9"/>
<dbReference type="CDD" id="cd02248">
    <property type="entry name" value="Peptidase_C1A"/>
    <property type="match status" value="1"/>
</dbReference>
<feature type="domain" description="Peptidase C1A papain C-terminal" evidence="7">
    <location>
        <begin position="123"/>
        <end position="312"/>
    </location>
</feature>